<evidence type="ECO:0000256" key="4">
    <source>
        <dbReference type="SAM" id="MobiDB-lite"/>
    </source>
</evidence>
<dbReference type="Gene3D" id="3.50.50.60">
    <property type="entry name" value="FAD/NAD(P)-binding domain"/>
    <property type="match status" value="1"/>
</dbReference>
<dbReference type="EMBL" id="JAWWNJ010000016">
    <property type="protein sequence ID" value="KAK7039436.1"/>
    <property type="molecule type" value="Genomic_DNA"/>
</dbReference>
<comment type="caution">
    <text evidence="5">The sequence shown here is derived from an EMBL/GenBank/DDBJ whole genome shotgun (WGS) entry which is preliminary data.</text>
</comment>
<evidence type="ECO:0000256" key="1">
    <source>
        <dbReference type="ARBA" id="ARBA00007992"/>
    </source>
</evidence>
<dbReference type="Pfam" id="PF13450">
    <property type="entry name" value="NAD_binding_8"/>
    <property type="match status" value="1"/>
</dbReference>
<organism evidence="5 6">
    <name type="scientific">Favolaschia claudopus</name>
    <dbReference type="NCBI Taxonomy" id="2862362"/>
    <lineage>
        <taxon>Eukaryota</taxon>
        <taxon>Fungi</taxon>
        <taxon>Dikarya</taxon>
        <taxon>Basidiomycota</taxon>
        <taxon>Agaricomycotina</taxon>
        <taxon>Agaricomycetes</taxon>
        <taxon>Agaricomycetidae</taxon>
        <taxon>Agaricales</taxon>
        <taxon>Marasmiineae</taxon>
        <taxon>Mycenaceae</taxon>
        <taxon>Favolaschia</taxon>
    </lineage>
</organism>
<evidence type="ECO:0000256" key="2">
    <source>
        <dbReference type="ARBA" id="ARBA00023002"/>
    </source>
</evidence>
<name>A0AAW0CMA1_9AGAR</name>
<reference evidence="5 6" key="1">
    <citation type="journal article" date="2024" name="J Genomics">
        <title>Draft genome sequencing and assembly of Favolaschia claudopus CIRM-BRFM 2984 isolated from oak limbs.</title>
        <authorList>
            <person name="Navarro D."/>
            <person name="Drula E."/>
            <person name="Chaduli D."/>
            <person name="Cazenave R."/>
            <person name="Ahrendt S."/>
            <person name="Wang J."/>
            <person name="Lipzen A."/>
            <person name="Daum C."/>
            <person name="Barry K."/>
            <person name="Grigoriev I.V."/>
            <person name="Favel A."/>
            <person name="Rosso M.N."/>
            <person name="Martin F."/>
        </authorList>
    </citation>
    <scope>NUCLEOTIDE SEQUENCE [LARGE SCALE GENOMIC DNA]</scope>
    <source>
        <strain evidence="5 6">CIRM-BRFM 2984</strain>
    </source>
</reference>
<sequence length="482" mass="52400">MGAGLDFIIVGASISGLSSAIALKSAGHNVLILEKDPQLGGVGSVPNGSGCAEIPPNGTKILLDWGLEEVIKVNSAPIAGFAAYKYGAGRTPSPDLLGTNIWDPELLDAARGGYLQFSHAGLVRILYDHALKPVEVDGYTPRVSVIFGAEVVSIDCDAPSVTLRSGEIHEGDAIIGADGAKGFVRRLLLDEEEEDPESDVPTGIAAYSAVVPNKLVLKNNLGDIFCGYPGGKDNDVSILLYTPDSFQDGSWIEGAEKKLTDVLGPCDKHIQKLASLAGPATCVQLKTTYELESWISESGKLLAIGDAARPFSSGTGHPYVVALEDGLFIGKIFSHTRNSSRVPEFLRAFQEHRDPRCSRLRQMEKEYIFQMILPDGDYQAGRDAAMRERHAAGRNVLDGDFQQMMEDYEFMYGYEAADDADEWWMTWGRYHDSGEASHGSQNGLFNMAFSSFTSEVTEDYGSPEAELDDDREFLRGEEDTYS</sequence>
<dbReference type="AlphaFoldDB" id="A0AAW0CMA1"/>
<proteinExistence type="inferred from homology"/>
<accession>A0AAW0CMA1</accession>
<comment type="similarity">
    <text evidence="1">Belongs to the paxM FAD-dependent monooxygenase family.</text>
</comment>
<protein>
    <submittedName>
        <fullName evidence="5">FAD-binding-3 domain-containing protein</fullName>
    </submittedName>
</protein>
<feature type="compositionally biased region" description="Basic and acidic residues" evidence="4">
    <location>
        <begin position="472"/>
        <end position="482"/>
    </location>
</feature>
<keyword evidence="6" id="KW-1185">Reference proteome</keyword>
<dbReference type="GO" id="GO:0004497">
    <property type="term" value="F:monooxygenase activity"/>
    <property type="evidence" value="ECO:0007669"/>
    <property type="project" value="UniProtKB-KW"/>
</dbReference>
<dbReference type="PANTHER" id="PTHR13789">
    <property type="entry name" value="MONOOXYGENASE"/>
    <property type="match status" value="1"/>
</dbReference>
<dbReference type="PRINTS" id="PR00420">
    <property type="entry name" value="RNGMNOXGNASE"/>
</dbReference>
<dbReference type="InterPro" id="IPR036188">
    <property type="entry name" value="FAD/NAD-bd_sf"/>
</dbReference>
<dbReference type="PANTHER" id="PTHR13789:SF147">
    <property type="entry name" value="PUTATIVE (AFU_ORTHOLOGUE AFUA_2G01950)-RELATED"/>
    <property type="match status" value="1"/>
</dbReference>
<keyword evidence="2" id="KW-0560">Oxidoreductase</keyword>
<dbReference type="InterPro" id="IPR050493">
    <property type="entry name" value="FAD-dep_Monooxygenase_BioMet"/>
</dbReference>
<keyword evidence="3" id="KW-0503">Monooxygenase</keyword>
<gene>
    <name evidence="5" type="ORF">R3P38DRAFT_3310714</name>
</gene>
<dbReference type="Proteomes" id="UP001362999">
    <property type="component" value="Unassembled WGS sequence"/>
</dbReference>
<evidence type="ECO:0000313" key="6">
    <source>
        <dbReference type="Proteomes" id="UP001362999"/>
    </source>
</evidence>
<evidence type="ECO:0000313" key="5">
    <source>
        <dbReference type="EMBL" id="KAK7039436.1"/>
    </source>
</evidence>
<dbReference type="SUPFAM" id="SSF51905">
    <property type="entry name" value="FAD/NAD(P)-binding domain"/>
    <property type="match status" value="1"/>
</dbReference>
<evidence type="ECO:0000256" key="3">
    <source>
        <dbReference type="ARBA" id="ARBA00023033"/>
    </source>
</evidence>
<feature type="region of interest" description="Disordered" evidence="4">
    <location>
        <begin position="456"/>
        <end position="482"/>
    </location>
</feature>